<gene>
    <name evidence="3" type="ORF">H9868_02185</name>
</gene>
<name>A0A9D1UNV0_9FIRM</name>
<dbReference type="EMBL" id="DXGA01000046">
    <property type="protein sequence ID" value="HIW93330.1"/>
    <property type="molecule type" value="Genomic_DNA"/>
</dbReference>
<reference evidence="3" key="2">
    <citation type="submission" date="2021-04" db="EMBL/GenBank/DDBJ databases">
        <authorList>
            <person name="Gilroy R."/>
        </authorList>
    </citation>
    <scope>NUCLEOTIDE SEQUENCE</scope>
    <source>
        <strain evidence="3">ChiGjej6B6-1540</strain>
    </source>
</reference>
<protein>
    <recommendedName>
        <fullName evidence="2">Anti-sigma factor RsgI-like middle domain-containing protein</fullName>
    </recommendedName>
</protein>
<dbReference type="AlphaFoldDB" id="A0A9D1UNV0"/>
<sequence length="288" mass="31072">MKYLVMETHPAYAVLLDEEGRFLKAANLGYQVGDRVEEVVELNVHKPKAYPWAKAVTGLCAAAACCCLAFFGYYQPNYTPYGTLRIQINPDVELTLSRTERVLALEGRNQAGARLVEDYDYQGKTLEETAMDLMERAVEMGYLESGDTVSITVESGDGAWKTREETETLQTLQEAYGDWACIRLSRDDLPEPSPSAPAVTATPTPVPTPAASAPAATPGPVSTPVLTPPPAPTPAPKPTQNATPKPTPTPTPTPTPVPTAVPEDDDDDDWDDDLDDSGDDDGDDDTDD</sequence>
<dbReference type="Pfam" id="PF23750">
    <property type="entry name" value="RsgI_M"/>
    <property type="match status" value="1"/>
</dbReference>
<proteinExistence type="predicted"/>
<evidence type="ECO:0000259" key="2">
    <source>
        <dbReference type="Pfam" id="PF23750"/>
    </source>
</evidence>
<dbReference type="Proteomes" id="UP000824192">
    <property type="component" value="Unassembled WGS sequence"/>
</dbReference>
<comment type="caution">
    <text evidence="3">The sequence shown here is derived from an EMBL/GenBank/DDBJ whole genome shotgun (WGS) entry which is preliminary data.</text>
</comment>
<reference evidence="3" key="1">
    <citation type="journal article" date="2021" name="PeerJ">
        <title>Extensive microbial diversity within the chicken gut microbiome revealed by metagenomics and culture.</title>
        <authorList>
            <person name="Gilroy R."/>
            <person name="Ravi A."/>
            <person name="Getino M."/>
            <person name="Pursley I."/>
            <person name="Horton D.L."/>
            <person name="Alikhan N.F."/>
            <person name="Baker D."/>
            <person name="Gharbi K."/>
            <person name="Hall N."/>
            <person name="Watson M."/>
            <person name="Adriaenssens E.M."/>
            <person name="Foster-Nyarko E."/>
            <person name="Jarju S."/>
            <person name="Secka A."/>
            <person name="Antonio M."/>
            <person name="Oren A."/>
            <person name="Chaudhuri R.R."/>
            <person name="La Ragione R."/>
            <person name="Hildebrand F."/>
            <person name="Pallen M.J."/>
        </authorList>
    </citation>
    <scope>NUCLEOTIDE SEQUENCE</scope>
    <source>
        <strain evidence="3">ChiGjej6B6-1540</strain>
    </source>
</reference>
<feature type="region of interest" description="Disordered" evidence="1">
    <location>
        <begin position="186"/>
        <end position="288"/>
    </location>
</feature>
<organism evidence="3 4">
    <name type="scientific">Candidatus Flavonifractor merdipullorum</name>
    <dbReference type="NCBI Taxonomy" id="2838590"/>
    <lineage>
        <taxon>Bacteria</taxon>
        <taxon>Bacillati</taxon>
        <taxon>Bacillota</taxon>
        <taxon>Clostridia</taxon>
        <taxon>Eubacteriales</taxon>
        <taxon>Oscillospiraceae</taxon>
        <taxon>Flavonifractor</taxon>
    </lineage>
</organism>
<feature type="compositionally biased region" description="Acidic residues" evidence="1">
    <location>
        <begin position="262"/>
        <end position="288"/>
    </location>
</feature>
<feature type="domain" description="Anti-sigma factor RsgI-like middle" evidence="2">
    <location>
        <begin position="81"/>
        <end position="174"/>
    </location>
</feature>
<evidence type="ECO:0000313" key="3">
    <source>
        <dbReference type="EMBL" id="HIW93330.1"/>
    </source>
</evidence>
<feature type="compositionally biased region" description="Pro residues" evidence="1">
    <location>
        <begin position="245"/>
        <end position="259"/>
    </location>
</feature>
<feature type="compositionally biased region" description="Pro residues" evidence="1">
    <location>
        <begin position="226"/>
        <end position="237"/>
    </location>
</feature>
<evidence type="ECO:0000313" key="4">
    <source>
        <dbReference type="Proteomes" id="UP000824192"/>
    </source>
</evidence>
<evidence type="ECO:0000256" key="1">
    <source>
        <dbReference type="SAM" id="MobiDB-lite"/>
    </source>
</evidence>
<feature type="compositionally biased region" description="Low complexity" evidence="1">
    <location>
        <begin position="196"/>
        <end position="225"/>
    </location>
</feature>
<dbReference type="InterPro" id="IPR055431">
    <property type="entry name" value="RsgI_M"/>
</dbReference>
<accession>A0A9D1UNV0</accession>